<dbReference type="EMBL" id="DWUU01000009">
    <property type="protein sequence ID" value="HJD41654.1"/>
    <property type="molecule type" value="Genomic_DNA"/>
</dbReference>
<feature type="transmembrane region" description="Helical" evidence="1">
    <location>
        <begin position="65"/>
        <end position="86"/>
    </location>
</feature>
<keyword evidence="1" id="KW-0472">Membrane</keyword>
<comment type="caution">
    <text evidence="2">The sequence shown here is derived from an EMBL/GenBank/DDBJ whole genome shotgun (WGS) entry which is preliminary data.</text>
</comment>
<proteinExistence type="predicted"/>
<reference evidence="2" key="1">
    <citation type="journal article" date="2021" name="PeerJ">
        <title>Extensive microbial diversity within the chicken gut microbiome revealed by metagenomics and culture.</title>
        <authorList>
            <person name="Gilroy R."/>
            <person name="Ravi A."/>
            <person name="Getino M."/>
            <person name="Pursley I."/>
            <person name="Horton D.L."/>
            <person name="Alikhan N.F."/>
            <person name="Baker D."/>
            <person name="Gharbi K."/>
            <person name="Hall N."/>
            <person name="Watson M."/>
            <person name="Adriaenssens E.M."/>
            <person name="Foster-Nyarko E."/>
            <person name="Jarju S."/>
            <person name="Secka A."/>
            <person name="Antonio M."/>
            <person name="Oren A."/>
            <person name="Chaudhuri R.R."/>
            <person name="La Ragione R."/>
            <person name="Hildebrand F."/>
            <person name="Pallen M.J."/>
        </authorList>
    </citation>
    <scope>NUCLEOTIDE SEQUENCE</scope>
    <source>
        <strain evidence="2">ChiBcec15-3976</strain>
    </source>
</reference>
<evidence type="ECO:0000256" key="1">
    <source>
        <dbReference type="SAM" id="Phobius"/>
    </source>
</evidence>
<evidence type="ECO:0000313" key="2">
    <source>
        <dbReference type="EMBL" id="HJD41654.1"/>
    </source>
</evidence>
<dbReference type="AlphaFoldDB" id="A0A9D2RCW1"/>
<dbReference type="Proteomes" id="UP000823909">
    <property type="component" value="Unassembled WGS sequence"/>
</dbReference>
<keyword evidence="1" id="KW-0812">Transmembrane</keyword>
<gene>
    <name evidence="2" type="ORF">H9910_01385</name>
</gene>
<name>A0A9D2RCW1_9FIRM</name>
<organism evidence="2 3">
    <name type="scientific">Candidatus Mediterraneibacter quadrami</name>
    <dbReference type="NCBI Taxonomy" id="2838684"/>
    <lineage>
        <taxon>Bacteria</taxon>
        <taxon>Bacillati</taxon>
        <taxon>Bacillota</taxon>
        <taxon>Clostridia</taxon>
        <taxon>Lachnospirales</taxon>
        <taxon>Lachnospiraceae</taxon>
        <taxon>Mediterraneibacter</taxon>
    </lineage>
</organism>
<accession>A0A9D2RCW1</accession>
<protein>
    <submittedName>
        <fullName evidence="2">Uncharacterized protein</fullName>
    </submittedName>
</protein>
<evidence type="ECO:0000313" key="3">
    <source>
        <dbReference type="Proteomes" id="UP000823909"/>
    </source>
</evidence>
<sequence length="282" mass="31404">MKITYYDLFDLIAEDAGIMLAQSENSMIRPDLCDINETVRSVMEQAARSGSHTAKKKGTHRHRKMLRLLIAAILILSASGIAFAAYQYDLSRDGAALITDENRDLIGKDACLTWTVYDKDGNYVRGTPPAPEPTFQDIFGDSKIITSAADPDVLPHSVAWFQAEERNVCEVTPEVIFENGTMIVFTKADGSGWHLSEGDTLIFETETYPLDREPDKAQHVASCYVLDHTLMNNEIVPVTGPNLKYELTAEKTGEYYICFIGASSEPISLKEGTIRIQTKDQR</sequence>
<keyword evidence="1" id="KW-1133">Transmembrane helix</keyword>
<reference evidence="2" key="2">
    <citation type="submission" date="2021-04" db="EMBL/GenBank/DDBJ databases">
        <authorList>
            <person name="Gilroy R."/>
        </authorList>
    </citation>
    <scope>NUCLEOTIDE SEQUENCE</scope>
    <source>
        <strain evidence="2">ChiBcec15-3976</strain>
    </source>
</reference>